<dbReference type="InterPro" id="IPR052553">
    <property type="entry name" value="CbiG_hydrolase"/>
</dbReference>
<dbReference type="AlphaFoldDB" id="A0A918B611"/>
<feature type="domain" description="CobE/GbiG C-terminal" evidence="1">
    <location>
        <begin position="3"/>
        <end position="132"/>
    </location>
</feature>
<evidence type="ECO:0000313" key="3">
    <source>
        <dbReference type="Proteomes" id="UP000654123"/>
    </source>
</evidence>
<dbReference type="GO" id="GO:0009236">
    <property type="term" value="P:cobalamin biosynthetic process"/>
    <property type="evidence" value="ECO:0007669"/>
    <property type="project" value="InterPro"/>
</dbReference>
<name>A0A918B611_9ACTN</name>
<keyword evidence="3" id="KW-1185">Reference proteome</keyword>
<protein>
    <recommendedName>
        <fullName evidence="1">CobE/GbiG C-terminal domain-containing protein</fullName>
    </recommendedName>
</protein>
<evidence type="ECO:0000259" key="1">
    <source>
        <dbReference type="Pfam" id="PF01890"/>
    </source>
</evidence>
<dbReference type="InterPro" id="IPR002750">
    <property type="entry name" value="CobE/GbiG_C"/>
</dbReference>
<dbReference type="Gene3D" id="3.30.420.180">
    <property type="entry name" value="CobE/GbiG C-terminal domain"/>
    <property type="match status" value="1"/>
</dbReference>
<organism evidence="2 3">
    <name type="scientific">Streptomyces roseolilacinus</name>
    <dbReference type="NCBI Taxonomy" id="66904"/>
    <lineage>
        <taxon>Bacteria</taxon>
        <taxon>Bacillati</taxon>
        <taxon>Actinomycetota</taxon>
        <taxon>Actinomycetes</taxon>
        <taxon>Kitasatosporales</taxon>
        <taxon>Streptomycetaceae</taxon>
        <taxon>Streptomyces</taxon>
    </lineage>
</organism>
<comment type="caution">
    <text evidence="2">The sequence shown here is derived from an EMBL/GenBank/DDBJ whole genome shotgun (WGS) entry which is preliminary data.</text>
</comment>
<proteinExistence type="predicted"/>
<dbReference type="InterPro" id="IPR036518">
    <property type="entry name" value="CobE/GbiG_C_sf"/>
</dbReference>
<dbReference type="Pfam" id="PF01890">
    <property type="entry name" value="CbiG_C"/>
    <property type="match status" value="1"/>
</dbReference>
<accession>A0A918B611</accession>
<dbReference type="PANTHER" id="PTHR37477:SF1">
    <property type="entry name" value="COBALT-PRECORRIN-5A HYDROLASE"/>
    <property type="match status" value="1"/>
</dbReference>
<dbReference type="PANTHER" id="PTHR37477">
    <property type="entry name" value="COBALT-PRECORRIN-5A HYDROLASE"/>
    <property type="match status" value="1"/>
</dbReference>
<evidence type="ECO:0000313" key="2">
    <source>
        <dbReference type="EMBL" id="GGQ24697.1"/>
    </source>
</evidence>
<reference evidence="2" key="1">
    <citation type="journal article" date="2014" name="Int. J. Syst. Evol. Microbiol.">
        <title>Complete genome sequence of Corynebacterium casei LMG S-19264T (=DSM 44701T), isolated from a smear-ripened cheese.</title>
        <authorList>
            <consortium name="US DOE Joint Genome Institute (JGI-PGF)"/>
            <person name="Walter F."/>
            <person name="Albersmeier A."/>
            <person name="Kalinowski J."/>
            <person name="Ruckert C."/>
        </authorList>
    </citation>
    <scope>NUCLEOTIDE SEQUENCE</scope>
    <source>
        <strain evidence="2">JCM 4335</strain>
    </source>
</reference>
<dbReference type="RefSeq" id="WP_189537319.1">
    <property type="nucleotide sequence ID" value="NZ_BMSV01000011.1"/>
</dbReference>
<gene>
    <name evidence="2" type="ORF">GCM10010249_49250</name>
</gene>
<dbReference type="SUPFAM" id="SSF159664">
    <property type="entry name" value="CobE/GbiG C-terminal domain-like"/>
    <property type="match status" value="1"/>
</dbReference>
<reference evidence="2" key="2">
    <citation type="submission" date="2020-09" db="EMBL/GenBank/DDBJ databases">
        <authorList>
            <person name="Sun Q."/>
            <person name="Ohkuma M."/>
        </authorList>
    </citation>
    <scope>NUCLEOTIDE SEQUENCE</scope>
    <source>
        <strain evidence="2">JCM 4335</strain>
    </source>
</reference>
<sequence>MSLVVGVGARRGVSAREVCDLVAAVLREAGRGPREVVALATVAAKAGEPGLVEAASLLGVPLRAHPADVLARVAVPRPSGAALAAVGTPSVAEAAALVEAARYGGCGPAGSGLLVPKRKSPCGAARVTCAVAVAYGAGRLPAGGRGYTRGDAVFELRTRR</sequence>
<dbReference type="Proteomes" id="UP000654123">
    <property type="component" value="Unassembled WGS sequence"/>
</dbReference>
<dbReference type="EMBL" id="BMSV01000011">
    <property type="protein sequence ID" value="GGQ24697.1"/>
    <property type="molecule type" value="Genomic_DNA"/>
</dbReference>